<dbReference type="RefSeq" id="WP_041097520.1">
    <property type="nucleotide sequence ID" value="NZ_AP012547.1"/>
</dbReference>
<evidence type="ECO:0000313" key="3">
    <source>
        <dbReference type="Proteomes" id="UP000031637"/>
    </source>
</evidence>
<gene>
    <name evidence="2" type="ORF">SUTH_00976</name>
</gene>
<evidence type="ECO:0000313" key="2">
    <source>
        <dbReference type="EMBL" id="BAO28782.1"/>
    </source>
</evidence>
<accession>W0SCX4</accession>
<feature type="domain" description="VWFA" evidence="1">
    <location>
        <begin position="504"/>
        <end position="686"/>
    </location>
</feature>
<dbReference type="Proteomes" id="UP000031637">
    <property type="component" value="Chromosome"/>
</dbReference>
<dbReference type="EMBL" id="AP012547">
    <property type="protein sequence ID" value="BAO28782.1"/>
    <property type="molecule type" value="Genomic_DNA"/>
</dbReference>
<dbReference type="PROSITE" id="PS50234">
    <property type="entry name" value="VWFA"/>
    <property type="match status" value="1"/>
</dbReference>
<keyword evidence="3" id="KW-1185">Reference proteome</keyword>
<dbReference type="KEGG" id="shd:SUTH_00976"/>
<evidence type="ECO:0000259" key="1">
    <source>
        <dbReference type="PROSITE" id="PS50234"/>
    </source>
</evidence>
<organism evidence="2 3">
    <name type="scientific">Sulfuritalea hydrogenivorans sk43H</name>
    <dbReference type="NCBI Taxonomy" id="1223802"/>
    <lineage>
        <taxon>Bacteria</taxon>
        <taxon>Pseudomonadati</taxon>
        <taxon>Pseudomonadota</taxon>
        <taxon>Betaproteobacteria</taxon>
        <taxon>Nitrosomonadales</taxon>
        <taxon>Sterolibacteriaceae</taxon>
        <taxon>Sulfuritalea</taxon>
    </lineage>
</organism>
<dbReference type="PANTHER" id="PTHR41248:SF1">
    <property type="entry name" value="NORD PROTEIN"/>
    <property type="match status" value="1"/>
</dbReference>
<reference evidence="2 3" key="1">
    <citation type="journal article" date="2014" name="Syst. Appl. Microbiol.">
        <title>Complete genomes of freshwater sulfur oxidizers Sulfuricella denitrificans skB26 and Sulfuritalea hydrogenivorans sk43H: genetic insights into the sulfur oxidation pathway of betaproteobacteria.</title>
        <authorList>
            <person name="Watanabe T."/>
            <person name="Kojima H."/>
            <person name="Fukui M."/>
        </authorList>
    </citation>
    <scope>NUCLEOTIDE SEQUENCE [LARGE SCALE GENOMIC DNA]</scope>
    <source>
        <strain evidence="2">DSM22779</strain>
    </source>
</reference>
<protein>
    <recommendedName>
        <fullName evidence="1">VWFA domain-containing protein</fullName>
    </recommendedName>
</protein>
<dbReference type="OrthoDB" id="9758211at2"/>
<dbReference type="InterPro" id="IPR051928">
    <property type="entry name" value="NorD/CobT"/>
</dbReference>
<dbReference type="SUPFAM" id="SSF53300">
    <property type="entry name" value="vWA-like"/>
    <property type="match status" value="1"/>
</dbReference>
<dbReference type="InterPro" id="IPR002035">
    <property type="entry name" value="VWF_A"/>
</dbReference>
<proteinExistence type="predicted"/>
<dbReference type="Gene3D" id="3.40.50.410">
    <property type="entry name" value="von Willebrand factor, type A domain"/>
    <property type="match status" value="1"/>
</dbReference>
<dbReference type="InterPro" id="IPR036465">
    <property type="entry name" value="vWFA_dom_sf"/>
</dbReference>
<dbReference type="STRING" id="1223802.SUTH_00976"/>
<dbReference type="SMART" id="SM00327">
    <property type="entry name" value="VWA"/>
    <property type="match status" value="1"/>
</dbReference>
<dbReference type="PANTHER" id="PTHR41248">
    <property type="entry name" value="NORD PROTEIN"/>
    <property type="match status" value="1"/>
</dbReference>
<dbReference type="CDD" id="cd01454">
    <property type="entry name" value="vWA_norD_type"/>
    <property type="match status" value="1"/>
</dbReference>
<name>W0SCX4_9PROT</name>
<dbReference type="AlphaFoldDB" id="W0SCX4"/>
<dbReference type="HOGENOM" id="CLU_024042_0_0_4"/>
<sequence length="688" mass="76783">MSERKLFAHELEARLDELLLLSLRQRSAAEPAALLEALPRETQDRVLHWAGVAAQTSDDLGWLIASLAAERASGLGAQLDDWVRAGLDAYDRSGLAATRKALNEFAETHAARVRHSQEGIDFATVEGRLSRFLQALDGRALKLASGPKAWTDSETLWLPERLDVAPDVVGNQRLYKVMAALLWAQTRFGSFNIDPEPELELWPDRERGLRWFAVFEAMRLEACIGVELPGLARDIALLRGPWPGKLAAVAESLARPRATAADSLACMAELRRVGAGDTPIIPHIGVMDPVAARRVRAARIARELAVVRRALNVIAATDTKPGAAENSDYPPLAAEGELQVPDPQADLLALPPAAREAAKSLMQDLGELPPEALHAAGPGAWQPVDGGDESMTPGVTTQPDAFYDEWDYRRGSWRHGWCHLYEMTAPVGRHEWVDEVRTRHAHLIRSIRRRFEALRGEDKPQKRQFDGEEIDLDAQVDARADRMSGAEPSPRLFIHRRRIERSLAVMFMVDMSGSTKGWVNDAERESLVLLCEAIEALGDSYAIYGFSGWTRTHCDIYPVKRFADRYDAATRQRIAGIEARDYTRMGVAVRHLSGLLMRQNTRHKLLVTLSDGRPDDYGDEYRGRYGIEDTRRALLEAREKGIRSYCVTIDRHGADYLPQLYGPAHYSVIDDAKKLPQKIAEIYRKLTG</sequence>